<evidence type="ECO:0000256" key="8">
    <source>
        <dbReference type="HAMAP-Rule" id="MF_00197"/>
    </source>
</evidence>
<evidence type="ECO:0000256" key="6">
    <source>
        <dbReference type="ARBA" id="ARBA00023235"/>
    </source>
</evidence>
<keyword evidence="5 8" id="KW-0457">Lysine biosynthesis</keyword>
<dbReference type="SUPFAM" id="SSF54506">
    <property type="entry name" value="Diaminopimelate epimerase-like"/>
    <property type="match status" value="2"/>
</dbReference>
<feature type="site" description="Could be important to modulate the pK values of the two catalytic cysteine residues" evidence="8">
    <location>
        <position position="225"/>
    </location>
</feature>
<dbReference type="InterPro" id="IPR018510">
    <property type="entry name" value="DAP_epimerase_AS"/>
</dbReference>
<feature type="binding site" evidence="8">
    <location>
        <position position="207"/>
    </location>
    <ligand>
        <name>substrate</name>
    </ligand>
</feature>
<dbReference type="AlphaFoldDB" id="A0A239VJ94"/>
<dbReference type="EC" id="5.1.1.7" evidence="3 8"/>
<gene>
    <name evidence="8 10" type="primary">dapF</name>
    <name evidence="10" type="ORF">SAMEA4475696_01479</name>
</gene>
<name>A0A239VJ94_9MICO</name>
<comment type="similarity">
    <text evidence="2 8">Belongs to the diaminopimelate epimerase family.</text>
</comment>
<dbReference type="STRING" id="1121387.GCA_000429885_02145"/>
<dbReference type="RefSeq" id="WP_341746745.1">
    <property type="nucleotide sequence ID" value="NZ_JAAFNI010000001.1"/>
</dbReference>
<evidence type="ECO:0000256" key="2">
    <source>
        <dbReference type="ARBA" id="ARBA00010219"/>
    </source>
</evidence>
<feature type="binding site" evidence="8">
    <location>
        <begin position="225"/>
        <end position="226"/>
    </location>
    <ligand>
        <name>substrate</name>
    </ligand>
</feature>
<evidence type="ECO:0000256" key="5">
    <source>
        <dbReference type="ARBA" id="ARBA00023154"/>
    </source>
</evidence>
<feature type="active site" description="Proton donor" evidence="8">
    <location>
        <position position="93"/>
    </location>
</feature>
<dbReference type="GO" id="GO:0008837">
    <property type="term" value="F:diaminopimelate epimerase activity"/>
    <property type="evidence" value="ECO:0007669"/>
    <property type="project" value="UniProtKB-UniRule"/>
</dbReference>
<dbReference type="HAMAP" id="MF_00197">
    <property type="entry name" value="DAP_epimerase"/>
    <property type="match status" value="1"/>
</dbReference>
<comment type="caution">
    <text evidence="8">Lacks conserved residue(s) required for the propagation of feature annotation.</text>
</comment>
<comment type="catalytic activity">
    <reaction evidence="7 8">
        <text>(2S,6S)-2,6-diaminopimelate = meso-2,6-diaminopimelate</text>
        <dbReference type="Rhea" id="RHEA:15393"/>
        <dbReference type="ChEBI" id="CHEBI:57609"/>
        <dbReference type="ChEBI" id="CHEBI:57791"/>
        <dbReference type="EC" id="5.1.1.7"/>
    </reaction>
</comment>
<feature type="binding site" evidence="8">
    <location>
        <position position="174"/>
    </location>
    <ligand>
        <name>substrate</name>
    </ligand>
</feature>
<feature type="active site" description="Proton acceptor" evidence="8">
    <location>
        <position position="234"/>
    </location>
</feature>
<evidence type="ECO:0000313" key="11">
    <source>
        <dbReference type="Proteomes" id="UP000242637"/>
    </source>
</evidence>
<comment type="pathway">
    <text evidence="1 8">Amino-acid biosynthesis; L-lysine biosynthesis via DAP pathway; DL-2,6-diaminopimelate from LL-2,6-diaminopimelate: step 1/1.</text>
</comment>
<dbReference type="Proteomes" id="UP000242637">
    <property type="component" value="Chromosome 1"/>
</dbReference>
<dbReference type="PROSITE" id="PS01326">
    <property type="entry name" value="DAP_EPIMERASE"/>
    <property type="match status" value="1"/>
</dbReference>
<evidence type="ECO:0000256" key="4">
    <source>
        <dbReference type="ARBA" id="ARBA00022605"/>
    </source>
</evidence>
<dbReference type="NCBIfam" id="TIGR00652">
    <property type="entry name" value="DapF"/>
    <property type="match status" value="1"/>
</dbReference>
<dbReference type="PANTHER" id="PTHR31689:SF0">
    <property type="entry name" value="DIAMINOPIMELATE EPIMERASE"/>
    <property type="match status" value="1"/>
</dbReference>
<comment type="function">
    <text evidence="8">Catalyzes the stereoinversion of LL-2,6-diaminopimelate (L,L-DAP) to meso-diaminopimelate (meso-DAP), a precursor of L-lysine and an essential component of the bacterial peptidoglycan.</text>
</comment>
<dbReference type="EMBL" id="LT906453">
    <property type="protein sequence ID" value="SNV22305.1"/>
    <property type="molecule type" value="Genomic_DNA"/>
</dbReference>
<feature type="active site" evidence="9">
    <location>
        <position position="93"/>
    </location>
</feature>
<keyword evidence="6 8" id="KW-0413">Isomerase</keyword>
<dbReference type="KEGG" id="dco:SAMEA4475696_1479"/>
<keyword evidence="8" id="KW-0963">Cytoplasm</keyword>
<feature type="binding site" evidence="8">
    <location>
        <begin position="94"/>
        <end position="95"/>
    </location>
    <ligand>
        <name>substrate</name>
    </ligand>
</feature>
<feature type="binding site" evidence="8">
    <location>
        <position position="84"/>
    </location>
    <ligand>
        <name>substrate</name>
    </ligand>
</feature>
<evidence type="ECO:0000256" key="9">
    <source>
        <dbReference type="PROSITE-ProRule" id="PRU10125"/>
    </source>
</evidence>
<accession>A0A239VJ94</accession>
<keyword evidence="11" id="KW-1185">Reference proteome</keyword>
<sequence length="292" mass="30518">MNATTPAPVAYSFTKGHGTQNDFVLIPDLDGTRGLAPDQVRRLADRRAGIGGDGVIRVVPTALCGEPEIEALAGQAEWFMDYRNADGTPAEMCGNGTRVFAAYLRRERLVTENSYMIATRAGIKRIGVEGAVYSTGLGQYTLTAQSEFEAQGFDARVSVPGFEGLAGVSVDMGNPHTVVMLPCEVDLPAVDLSAAPVVTPLPEHGTNVELVQVIGPGHLQMRVFERGVGETRSCGTGAAAAAVAAMLCSGEDGANQWRVDVPGGSLHVAVGADRQVTLSGPAELIADGVTRL</sequence>
<dbReference type="Pfam" id="PF01678">
    <property type="entry name" value="DAP_epimerase"/>
    <property type="match status" value="2"/>
</dbReference>
<feature type="site" description="Could be important to modulate the pK values of the two catalytic cysteine residues" evidence="8">
    <location>
        <position position="176"/>
    </location>
</feature>
<evidence type="ECO:0000256" key="1">
    <source>
        <dbReference type="ARBA" id="ARBA00005196"/>
    </source>
</evidence>
<organism evidence="10 11">
    <name type="scientific">Dermatophilus congolensis</name>
    <dbReference type="NCBI Taxonomy" id="1863"/>
    <lineage>
        <taxon>Bacteria</taxon>
        <taxon>Bacillati</taxon>
        <taxon>Actinomycetota</taxon>
        <taxon>Actinomycetes</taxon>
        <taxon>Micrococcales</taxon>
        <taxon>Dermatophilaceae</taxon>
        <taxon>Dermatophilus</taxon>
    </lineage>
</organism>
<evidence type="ECO:0000313" key="10">
    <source>
        <dbReference type="EMBL" id="SNV22305.1"/>
    </source>
</evidence>
<reference evidence="10 11" key="1">
    <citation type="submission" date="2017-06" db="EMBL/GenBank/DDBJ databases">
        <authorList>
            <consortium name="Pathogen Informatics"/>
        </authorList>
    </citation>
    <scope>NUCLEOTIDE SEQUENCE [LARGE SCALE GENOMIC DNA]</scope>
    <source>
        <strain evidence="10 11">NCTC13039</strain>
    </source>
</reference>
<evidence type="ECO:0000256" key="7">
    <source>
        <dbReference type="ARBA" id="ARBA00051712"/>
    </source>
</evidence>
<proteinExistence type="inferred from homology"/>
<comment type="subcellular location">
    <subcellularLocation>
        <location evidence="8">Cytoplasm</location>
    </subcellularLocation>
</comment>
<keyword evidence="4 8" id="KW-0028">Amino-acid biosynthesis</keyword>
<protein>
    <recommendedName>
        <fullName evidence="3 8">Diaminopimelate epimerase</fullName>
        <shortName evidence="8">DAP epimerase</shortName>
        <ecNumber evidence="3 8">5.1.1.7</ecNumber>
    </recommendedName>
    <alternativeName>
        <fullName evidence="8">PLP-independent amino acid racemase</fullName>
    </alternativeName>
</protein>
<dbReference type="GO" id="GO:0005829">
    <property type="term" value="C:cytosol"/>
    <property type="evidence" value="ECO:0007669"/>
    <property type="project" value="TreeGrafter"/>
</dbReference>
<evidence type="ECO:0000256" key="3">
    <source>
        <dbReference type="ARBA" id="ARBA00013080"/>
    </source>
</evidence>
<dbReference type="PANTHER" id="PTHR31689">
    <property type="entry name" value="DIAMINOPIMELATE EPIMERASE, CHLOROPLASTIC"/>
    <property type="match status" value="1"/>
</dbReference>
<feature type="binding site" evidence="8">
    <location>
        <begin position="235"/>
        <end position="236"/>
    </location>
    <ligand>
        <name>substrate</name>
    </ligand>
</feature>
<dbReference type="GO" id="GO:0009089">
    <property type="term" value="P:lysine biosynthetic process via diaminopimelate"/>
    <property type="evidence" value="ECO:0007669"/>
    <property type="project" value="UniProtKB-UniRule"/>
</dbReference>
<dbReference type="InterPro" id="IPR001653">
    <property type="entry name" value="DAP_epimerase_DapF"/>
</dbReference>
<dbReference type="Gene3D" id="3.10.310.10">
    <property type="entry name" value="Diaminopimelate Epimerase, Chain A, domain 1"/>
    <property type="match status" value="2"/>
</dbReference>
<comment type="subunit">
    <text evidence="8">Homodimer.</text>
</comment>
<dbReference type="UniPathway" id="UPA00034">
    <property type="reaction ID" value="UER00025"/>
</dbReference>
<feature type="binding site" evidence="8">
    <location>
        <position position="21"/>
    </location>
    <ligand>
        <name>substrate</name>
    </ligand>
</feature>